<keyword evidence="7" id="KW-1185">Reference proteome</keyword>
<dbReference type="PROSITE" id="PS50054">
    <property type="entry name" value="TYR_PHOSPHATASE_DUAL"/>
    <property type="match status" value="1"/>
</dbReference>
<feature type="domain" description="Tyrosine specific protein phosphatases" evidence="6">
    <location>
        <begin position="77"/>
        <end position="131"/>
    </location>
</feature>
<dbReference type="SUPFAM" id="SSF52799">
    <property type="entry name" value="(Phosphotyrosine protein) phosphatases II"/>
    <property type="match status" value="1"/>
</dbReference>
<feature type="domain" description="Tyrosine-protein phosphatase" evidence="5">
    <location>
        <begin position="10"/>
        <end position="153"/>
    </location>
</feature>
<keyword evidence="3" id="KW-0904">Protein phosphatase</keyword>
<keyword evidence="4" id="KW-0472">Membrane</keyword>
<evidence type="ECO:0000256" key="3">
    <source>
        <dbReference type="ARBA" id="ARBA00022912"/>
    </source>
</evidence>
<evidence type="ECO:0000259" key="5">
    <source>
        <dbReference type="PROSITE" id="PS50054"/>
    </source>
</evidence>
<dbReference type="Proteomes" id="UP000694888">
    <property type="component" value="Unplaced"/>
</dbReference>
<protein>
    <submittedName>
        <fullName evidence="8">Dual specificity protein phosphatase 18</fullName>
    </submittedName>
</protein>
<evidence type="ECO:0000256" key="2">
    <source>
        <dbReference type="ARBA" id="ARBA00022801"/>
    </source>
</evidence>
<feature type="transmembrane region" description="Helical" evidence="4">
    <location>
        <begin position="188"/>
        <end position="212"/>
    </location>
</feature>
<dbReference type="PANTHER" id="PTHR45961">
    <property type="entry name" value="IP21249P"/>
    <property type="match status" value="1"/>
</dbReference>
<gene>
    <name evidence="8" type="primary">LOC101859455</name>
</gene>
<dbReference type="InterPro" id="IPR003595">
    <property type="entry name" value="Tyr_Pase_cat"/>
</dbReference>
<dbReference type="SMART" id="SM00404">
    <property type="entry name" value="PTPc_motif"/>
    <property type="match status" value="1"/>
</dbReference>
<dbReference type="CDD" id="cd14514">
    <property type="entry name" value="DUSP14-like"/>
    <property type="match status" value="1"/>
</dbReference>
<evidence type="ECO:0000313" key="8">
    <source>
        <dbReference type="RefSeq" id="XP_005090081.1"/>
    </source>
</evidence>
<sequence length="214" mass="24312">MSLGRMLMRQLSPVTDQVLLTGVAGVSDTTMLLDAQVTHVLNLARELSDLTYPETLTEVRRVSLRDAEDENLLPHLDELADYVHDVTESGGRIVVHCVAGVSRSASVCIAYLMKHRDMTLREAHQRVKEAREVINPNSGFWAALIEYEWELKGSNSVELMPFVAGSVPSIDSYKKEMMYRMRLGWMDYVFYNIAVQLLLLVVQMFSVCFFVYDV</sequence>
<dbReference type="PROSITE" id="PS50056">
    <property type="entry name" value="TYR_PHOSPHATASE_2"/>
    <property type="match status" value="1"/>
</dbReference>
<evidence type="ECO:0000259" key="6">
    <source>
        <dbReference type="PROSITE" id="PS50056"/>
    </source>
</evidence>
<proteinExistence type="inferred from homology"/>
<dbReference type="Pfam" id="PF00782">
    <property type="entry name" value="DSPc"/>
    <property type="match status" value="1"/>
</dbReference>
<name>A0ABM0JBU8_APLCA</name>
<dbReference type="InterPro" id="IPR000387">
    <property type="entry name" value="Tyr_Pase_dom"/>
</dbReference>
<dbReference type="InterPro" id="IPR052103">
    <property type="entry name" value="Dual_spec_Phospatases"/>
</dbReference>
<evidence type="ECO:0000256" key="1">
    <source>
        <dbReference type="ARBA" id="ARBA00008601"/>
    </source>
</evidence>
<accession>A0ABM0JBU8</accession>
<dbReference type="InterPro" id="IPR020422">
    <property type="entry name" value="TYR_PHOSPHATASE_DUAL_dom"/>
</dbReference>
<dbReference type="InterPro" id="IPR029021">
    <property type="entry name" value="Prot-tyrosine_phosphatase-like"/>
</dbReference>
<evidence type="ECO:0000313" key="7">
    <source>
        <dbReference type="Proteomes" id="UP000694888"/>
    </source>
</evidence>
<dbReference type="PANTHER" id="PTHR45961:SF6">
    <property type="entry name" value="IP21249P"/>
    <property type="match status" value="1"/>
</dbReference>
<organism evidence="7 8">
    <name type="scientific">Aplysia californica</name>
    <name type="common">California sea hare</name>
    <dbReference type="NCBI Taxonomy" id="6500"/>
    <lineage>
        <taxon>Eukaryota</taxon>
        <taxon>Metazoa</taxon>
        <taxon>Spiralia</taxon>
        <taxon>Lophotrochozoa</taxon>
        <taxon>Mollusca</taxon>
        <taxon>Gastropoda</taxon>
        <taxon>Heterobranchia</taxon>
        <taxon>Euthyneura</taxon>
        <taxon>Tectipleura</taxon>
        <taxon>Aplysiida</taxon>
        <taxon>Aplysioidea</taxon>
        <taxon>Aplysiidae</taxon>
        <taxon>Aplysia</taxon>
    </lineage>
</organism>
<keyword evidence="4" id="KW-1133">Transmembrane helix</keyword>
<dbReference type="Gene3D" id="3.90.190.10">
    <property type="entry name" value="Protein tyrosine phosphatase superfamily"/>
    <property type="match status" value="1"/>
</dbReference>
<keyword evidence="4" id="KW-0812">Transmembrane</keyword>
<reference evidence="8" key="1">
    <citation type="submission" date="2025-08" db="UniProtKB">
        <authorList>
            <consortium name="RefSeq"/>
        </authorList>
    </citation>
    <scope>IDENTIFICATION</scope>
</reference>
<dbReference type="GeneID" id="101859455"/>
<dbReference type="InterPro" id="IPR000340">
    <property type="entry name" value="Dual-sp_phosphatase_cat-dom"/>
</dbReference>
<dbReference type="SMART" id="SM00195">
    <property type="entry name" value="DSPc"/>
    <property type="match status" value="1"/>
</dbReference>
<dbReference type="RefSeq" id="XP_005090081.1">
    <property type="nucleotide sequence ID" value="XM_005090024.2"/>
</dbReference>
<keyword evidence="2" id="KW-0378">Hydrolase</keyword>
<dbReference type="InterPro" id="IPR016130">
    <property type="entry name" value="Tyr_Pase_AS"/>
</dbReference>
<evidence type="ECO:0000256" key="4">
    <source>
        <dbReference type="SAM" id="Phobius"/>
    </source>
</evidence>
<comment type="similarity">
    <text evidence="1">Belongs to the protein-tyrosine phosphatase family. Non-receptor class dual specificity subfamily.</text>
</comment>
<dbReference type="PROSITE" id="PS00383">
    <property type="entry name" value="TYR_PHOSPHATASE_1"/>
    <property type="match status" value="1"/>
</dbReference>